<proteinExistence type="predicted"/>
<dbReference type="PANTHER" id="PTHR35391:SF7">
    <property type="entry name" value="C2H2-TYPE DOMAIN-CONTAINING PROTEIN"/>
    <property type="match status" value="1"/>
</dbReference>
<dbReference type="EMBL" id="JAGMUV010000015">
    <property type="protein sequence ID" value="KAH7133791.1"/>
    <property type="molecule type" value="Genomic_DNA"/>
</dbReference>
<dbReference type="InterPro" id="IPR058925">
    <property type="entry name" value="zf-C2H2_AcuF"/>
</dbReference>
<feature type="region of interest" description="Disordered" evidence="1">
    <location>
        <begin position="658"/>
        <end position="775"/>
    </location>
</feature>
<feature type="domain" description="Oxidoreductase acuF-like C2H2 type zinc-finger" evidence="2">
    <location>
        <begin position="285"/>
        <end position="313"/>
    </location>
</feature>
<feature type="region of interest" description="Disordered" evidence="1">
    <location>
        <begin position="488"/>
        <end position="533"/>
    </location>
</feature>
<dbReference type="OrthoDB" id="6133115at2759"/>
<dbReference type="Proteomes" id="UP000738349">
    <property type="component" value="Unassembled WGS sequence"/>
</dbReference>
<evidence type="ECO:0000313" key="4">
    <source>
        <dbReference type="Proteomes" id="UP000738349"/>
    </source>
</evidence>
<evidence type="ECO:0000313" key="3">
    <source>
        <dbReference type="EMBL" id="KAH7133791.1"/>
    </source>
</evidence>
<evidence type="ECO:0000259" key="2">
    <source>
        <dbReference type="Pfam" id="PF26082"/>
    </source>
</evidence>
<feature type="compositionally biased region" description="Polar residues" evidence="1">
    <location>
        <begin position="763"/>
        <end position="772"/>
    </location>
</feature>
<keyword evidence="4" id="KW-1185">Reference proteome</keyword>
<dbReference type="AlphaFoldDB" id="A0A9P9EAU1"/>
<feature type="compositionally biased region" description="Basic and acidic residues" evidence="1">
    <location>
        <begin position="520"/>
        <end position="533"/>
    </location>
</feature>
<comment type="caution">
    <text evidence="3">The sequence shown here is derived from an EMBL/GenBank/DDBJ whole genome shotgun (WGS) entry which is preliminary data.</text>
</comment>
<feature type="region of interest" description="Disordered" evidence="1">
    <location>
        <begin position="626"/>
        <end position="646"/>
    </location>
</feature>
<evidence type="ECO:0000256" key="1">
    <source>
        <dbReference type="SAM" id="MobiDB-lite"/>
    </source>
</evidence>
<dbReference type="PANTHER" id="PTHR35391">
    <property type="entry name" value="C2H2-TYPE DOMAIN-CONTAINING PROTEIN-RELATED"/>
    <property type="match status" value="1"/>
</dbReference>
<name>A0A9P9EAU1_9HYPO</name>
<protein>
    <recommendedName>
        <fullName evidence="2">Oxidoreductase acuF-like C2H2 type zinc-finger domain-containing protein</fullName>
    </recommendedName>
</protein>
<gene>
    <name evidence="3" type="ORF">EDB81DRAFT_859298</name>
</gene>
<organism evidence="3 4">
    <name type="scientific">Dactylonectria macrodidyma</name>
    <dbReference type="NCBI Taxonomy" id="307937"/>
    <lineage>
        <taxon>Eukaryota</taxon>
        <taxon>Fungi</taxon>
        <taxon>Dikarya</taxon>
        <taxon>Ascomycota</taxon>
        <taxon>Pezizomycotina</taxon>
        <taxon>Sordariomycetes</taxon>
        <taxon>Hypocreomycetidae</taxon>
        <taxon>Hypocreales</taxon>
        <taxon>Nectriaceae</taxon>
        <taxon>Dactylonectria</taxon>
    </lineage>
</organism>
<dbReference type="Pfam" id="PF26082">
    <property type="entry name" value="zf-C2H2_AcuF"/>
    <property type="match status" value="1"/>
</dbReference>
<sequence>MLEWQQEPKESILKKTRQVKTQFQSVISSLDKSNDAESGCVRDPFYISITDALGKFVLWAGNLGALRGPPTKLSLDHRLSSAPEVRDEILRQLDDISEAIEDLLSIVLGTRENGPSTADLGTESQLSDESQVILEVISESISSLFRIGILVRRATPRDRFKRALQDSALAFPTEFDVKYVEEKHHKLRANRISARLGAAIAKRRQFIMYCRDHRSRLGLEEAVDDNPTAQTEKISSKATTFAPGMDPKTFEIEEDDALSYVSASTMTNAFMALRLPSLADLSKDGEPFECPICFTLQSFQKERAWKKHAFCDLKAYVCTVGGTKCDDLLFGDSDSWFAHEMNKHRATYNCSLCDQVKGASSDQLRSHLATHSTFNDQQLDVLEDTGRDTAIIFRARDCPFCDEWADKLCTTRAERANCNGLARSHQDVVVGIAKFKRHVAAHHEQLAIFALPRAPEDEQVVDSDTFTCSMSFNNGSFDAFSLRDGALGEHGSSSHLPEHDNNEGNPHQLMEPDDVTQESGRAEQLPRNDKPPEDLLLYYLERHRLEYEKAREEAGLKEHGLKDGLGREILKRGFEPNSQRTDAVEAFLSENMHHLLSEKQMICEAGGKAALLNKWYSTDADEEEVLTPNNYPRLSPSPDFSDDGATTKDQIDFEVEGNGLVNPLGRKGKETMGTQRTPSLPDTWLASGADLDNRPLPGQYGLTPQYWVEHRTHENSDDDEEPPSRSLNAGDGDEPRKEQLNLDEWMPPSSRNTLDNRTEVSDGLTTGTTWPTRSEDGGEDFIIKVGGSSVVRVSGAEVQCVDGAEMTAKSVDSTTCGGRLNASGDITDSEILECPELNLSIYGSMMHLFVVRQTRIAIAISQKIAIGTDITLRHTECMRGAKAL</sequence>
<reference evidence="3" key="1">
    <citation type="journal article" date="2021" name="Nat. Commun.">
        <title>Genetic determinants of endophytism in the Arabidopsis root mycobiome.</title>
        <authorList>
            <person name="Mesny F."/>
            <person name="Miyauchi S."/>
            <person name="Thiergart T."/>
            <person name="Pickel B."/>
            <person name="Atanasova L."/>
            <person name="Karlsson M."/>
            <person name="Huettel B."/>
            <person name="Barry K.W."/>
            <person name="Haridas S."/>
            <person name="Chen C."/>
            <person name="Bauer D."/>
            <person name="Andreopoulos W."/>
            <person name="Pangilinan J."/>
            <person name="LaButti K."/>
            <person name="Riley R."/>
            <person name="Lipzen A."/>
            <person name="Clum A."/>
            <person name="Drula E."/>
            <person name="Henrissat B."/>
            <person name="Kohler A."/>
            <person name="Grigoriev I.V."/>
            <person name="Martin F.M."/>
            <person name="Hacquard S."/>
        </authorList>
    </citation>
    <scope>NUCLEOTIDE SEQUENCE</scope>
    <source>
        <strain evidence="3">MPI-CAGE-AT-0147</strain>
    </source>
</reference>
<accession>A0A9P9EAU1</accession>